<reference evidence="1" key="1">
    <citation type="submission" date="2020-04" db="EMBL/GenBank/DDBJ databases">
        <authorList>
            <person name="Alioto T."/>
            <person name="Alioto T."/>
            <person name="Gomez Garrido J."/>
        </authorList>
    </citation>
    <scope>NUCLEOTIDE SEQUENCE</scope>
    <source>
        <strain evidence="1">A484AB</strain>
    </source>
</reference>
<dbReference type="AlphaFoldDB" id="A0A7D9DHD3"/>
<sequence length="203" mass="22885">MAENSNILEELQCSLHDISLEELIVLNTVLPYFNIGIEDDDSEDDLGCYPIQSTSTPEKDDFRPGKHQLTPNSKLVNQPLSKRFQQCDPTSSDEISIFLVKTTRETASDKLVPSLQLVPDSSTVPRYLLVREDMPVRGLDVGSYNAGDWGRVRVCSKIGSGAEVSDPRQQFPQSPHKARCFPKLEDWCQDNSDIETDMNFNYL</sequence>
<evidence type="ECO:0000313" key="2">
    <source>
        <dbReference type="Proteomes" id="UP001152795"/>
    </source>
</evidence>
<organism evidence="1 2">
    <name type="scientific">Paramuricea clavata</name>
    <name type="common">Red gorgonian</name>
    <name type="synonym">Violescent sea-whip</name>
    <dbReference type="NCBI Taxonomy" id="317549"/>
    <lineage>
        <taxon>Eukaryota</taxon>
        <taxon>Metazoa</taxon>
        <taxon>Cnidaria</taxon>
        <taxon>Anthozoa</taxon>
        <taxon>Octocorallia</taxon>
        <taxon>Malacalcyonacea</taxon>
        <taxon>Plexauridae</taxon>
        <taxon>Paramuricea</taxon>
    </lineage>
</organism>
<evidence type="ECO:0000313" key="1">
    <source>
        <dbReference type="EMBL" id="CAB3985613.1"/>
    </source>
</evidence>
<protein>
    <submittedName>
        <fullName evidence="1">Uncharacterized protein</fullName>
    </submittedName>
</protein>
<accession>A0A7D9DHD3</accession>
<proteinExistence type="predicted"/>
<name>A0A7D9DHD3_PARCT</name>
<keyword evidence="2" id="KW-1185">Reference proteome</keyword>
<dbReference type="EMBL" id="CACRXK020000891">
    <property type="protein sequence ID" value="CAB3985613.1"/>
    <property type="molecule type" value="Genomic_DNA"/>
</dbReference>
<comment type="caution">
    <text evidence="1">The sequence shown here is derived from an EMBL/GenBank/DDBJ whole genome shotgun (WGS) entry which is preliminary data.</text>
</comment>
<gene>
    <name evidence="1" type="ORF">PACLA_8A054650</name>
</gene>
<dbReference type="Proteomes" id="UP001152795">
    <property type="component" value="Unassembled WGS sequence"/>
</dbReference>